<dbReference type="PANTHER" id="PTHR43792:SF1">
    <property type="entry name" value="N-ACETYLTRANSFERASE DOMAIN-CONTAINING PROTEIN"/>
    <property type="match status" value="1"/>
</dbReference>
<dbReference type="Gene3D" id="3.40.630.30">
    <property type="match status" value="1"/>
</dbReference>
<dbReference type="KEGG" id="cwo:Cwoe_1069"/>
<dbReference type="eggNOG" id="COG1670">
    <property type="taxonomic scope" value="Bacteria"/>
</dbReference>
<dbReference type="SUPFAM" id="SSF55729">
    <property type="entry name" value="Acyl-CoA N-acyltransferases (Nat)"/>
    <property type="match status" value="1"/>
</dbReference>
<organism evidence="2 3">
    <name type="scientific">Conexibacter woesei (strain DSM 14684 / CCUG 47730 / CIP 108061 / JCM 11494 / NBRC 100937 / ID131577)</name>
    <dbReference type="NCBI Taxonomy" id="469383"/>
    <lineage>
        <taxon>Bacteria</taxon>
        <taxon>Bacillati</taxon>
        <taxon>Actinomycetota</taxon>
        <taxon>Thermoleophilia</taxon>
        <taxon>Solirubrobacterales</taxon>
        <taxon>Conexibacteraceae</taxon>
        <taxon>Conexibacter</taxon>
    </lineage>
</organism>
<gene>
    <name evidence="2" type="ordered locus">Cwoe_1069</name>
</gene>
<dbReference type="Pfam" id="PF13302">
    <property type="entry name" value="Acetyltransf_3"/>
    <property type="match status" value="1"/>
</dbReference>
<dbReference type="OrthoDB" id="3533156at2"/>
<reference evidence="3" key="2">
    <citation type="submission" date="2010-01" db="EMBL/GenBank/DDBJ databases">
        <title>The complete genome of Conexibacter woesei DSM 14684.</title>
        <authorList>
            <consortium name="US DOE Joint Genome Institute (JGI-PGF)"/>
            <person name="Lucas S."/>
            <person name="Copeland A."/>
            <person name="Lapidus A."/>
            <person name="Glavina del Rio T."/>
            <person name="Dalin E."/>
            <person name="Tice H."/>
            <person name="Bruce D."/>
            <person name="Goodwin L."/>
            <person name="Pitluck S."/>
            <person name="Kyrpides N."/>
            <person name="Mavromatis K."/>
            <person name="Ivanova N."/>
            <person name="Mikhailova N."/>
            <person name="Chertkov O."/>
            <person name="Brettin T."/>
            <person name="Detter J.C."/>
            <person name="Han C."/>
            <person name="Larimer F."/>
            <person name="Land M."/>
            <person name="Hauser L."/>
            <person name="Markowitz V."/>
            <person name="Cheng J.-F."/>
            <person name="Hugenholtz P."/>
            <person name="Woyke T."/>
            <person name="Wu D."/>
            <person name="Pukall R."/>
            <person name="Steenblock K."/>
            <person name="Schneider S."/>
            <person name="Klenk H.-P."/>
            <person name="Eisen J.A."/>
        </authorList>
    </citation>
    <scope>NUCLEOTIDE SEQUENCE [LARGE SCALE GENOMIC DNA]</scope>
    <source>
        <strain evidence="3">DSM 14684 / CIP 108061 / JCM 11494 / NBRC 100937 / ID131577</strain>
    </source>
</reference>
<dbReference type="PROSITE" id="PS51186">
    <property type="entry name" value="GNAT"/>
    <property type="match status" value="1"/>
</dbReference>
<evidence type="ECO:0000259" key="1">
    <source>
        <dbReference type="PROSITE" id="PS51186"/>
    </source>
</evidence>
<dbReference type="HOGENOM" id="CLU_013985_3_1_11"/>
<evidence type="ECO:0000313" key="2">
    <source>
        <dbReference type="EMBL" id="ADB49501.1"/>
    </source>
</evidence>
<dbReference type="InterPro" id="IPR000182">
    <property type="entry name" value="GNAT_dom"/>
</dbReference>
<dbReference type="EMBL" id="CP001854">
    <property type="protein sequence ID" value="ADB49501.1"/>
    <property type="molecule type" value="Genomic_DNA"/>
</dbReference>
<dbReference type="STRING" id="469383.Cwoe_1069"/>
<sequence>MTPPDLTAPLLTERLELRPWRDDAHDLDAYAAISSDPEVMRHIGDGAALTREQAATQLARFAAHWEDHGYGLRAAVLRDSGEVAGFAGVMRAGQPGVRPGDVEIGWRLARRHWGSGYATEAALAVRDHAFGELRLARLVAFVRPANTASIGVMRKLGMEHLKDATCSHGLPMRIFAADNPLA</sequence>
<reference evidence="2 3" key="1">
    <citation type="journal article" date="2010" name="Stand. Genomic Sci.">
        <title>Complete genome sequence of Conexibacter woesei type strain (ID131577).</title>
        <authorList>
            <person name="Pukall R."/>
            <person name="Lapidus A."/>
            <person name="Glavina Del Rio T."/>
            <person name="Copeland A."/>
            <person name="Tice H."/>
            <person name="Cheng J.-F."/>
            <person name="Lucas S."/>
            <person name="Chen F."/>
            <person name="Nolan M."/>
            <person name="Bruce D."/>
            <person name="Goodwin L."/>
            <person name="Pitluck S."/>
            <person name="Mavromatis K."/>
            <person name="Ivanova N."/>
            <person name="Ovchinnikova G."/>
            <person name="Pati A."/>
            <person name="Chen A."/>
            <person name="Palaniappan K."/>
            <person name="Land M."/>
            <person name="Hauser L."/>
            <person name="Chang Y.-J."/>
            <person name="Jeffries C.D."/>
            <person name="Chain P."/>
            <person name="Meincke L."/>
            <person name="Sims D."/>
            <person name="Brettin T."/>
            <person name="Detter J.C."/>
            <person name="Rohde M."/>
            <person name="Goeker M."/>
            <person name="Bristow J."/>
            <person name="Eisen J.A."/>
            <person name="Markowitz V."/>
            <person name="Kyrpides N.C."/>
            <person name="Klenk H.-P."/>
            <person name="Hugenholtz P."/>
        </authorList>
    </citation>
    <scope>NUCLEOTIDE SEQUENCE [LARGE SCALE GENOMIC DNA]</scope>
    <source>
        <strain evidence="3">DSM 14684 / CIP 108061 / JCM 11494 / NBRC 100937 / ID131577</strain>
    </source>
</reference>
<dbReference type="AlphaFoldDB" id="D3FCM8"/>
<dbReference type="InterPro" id="IPR016181">
    <property type="entry name" value="Acyl_CoA_acyltransferase"/>
</dbReference>
<proteinExistence type="predicted"/>
<keyword evidence="3" id="KW-1185">Reference proteome</keyword>
<evidence type="ECO:0000313" key="3">
    <source>
        <dbReference type="Proteomes" id="UP000008229"/>
    </source>
</evidence>
<protein>
    <submittedName>
        <fullName evidence="2">GCN5-related N-acetyltransferase</fullName>
    </submittedName>
</protein>
<keyword evidence="2" id="KW-0808">Transferase</keyword>
<feature type="domain" description="N-acetyltransferase" evidence="1">
    <location>
        <begin position="15"/>
        <end position="177"/>
    </location>
</feature>
<name>D3FCM8_CONWI</name>
<dbReference type="PANTHER" id="PTHR43792">
    <property type="entry name" value="GNAT FAMILY, PUTATIVE (AFU_ORTHOLOGUE AFUA_3G00765)-RELATED-RELATED"/>
    <property type="match status" value="1"/>
</dbReference>
<dbReference type="RefSeq" id="WP_012932553.1">
    <property type="nucleotide sequence ID" value="NC_013739.1"/>
</dbReference>
<dbReference type="GO" id="GO:0016747">
    <property type="term" value="F:acyltransferase activity, transferring groups other than amino-acyl groups"/>
    <property type="evidence" value="ECO:0007669"/>
    <property type="project" value="InterPro"/>
</dbReference>
<dbReference type="InterPro" id="IPR051531">
    <property type="entry name" value="N-acetyltransferase"/>
</dbReference>
<dbReference type="Proteomes" id="UP000008229">
    <property type="component" value="Chromosome"/>
</dbReference>
<accession>D3FCM8</accession>